<keyword evidence="11" id="KW-1185">Reference proteome</keyword>
<keyword evidence="7 8" id="KW-0472">Membrane</keyword>
<feature type="transmembrane region" description="Helical" evidence="8">
    <location>
        <begin position="77"/>
        <end position="96"/>
    </location>
</feature>
<dbReference type="PATRIC" id="fig|1565605.3.peg.2362"/>
<dbReference type="GO" id="GO:0006508">
    <property type="term" value="P:proteolysis"/>
    <property type="evidence" value="ECO:0007669"/>
    <property type="project" value="UniProtKB-KW"/>
</dbReference>
<dbReference type="InterPro" id="IPR014263">
    <property type="entry name" value="Methanolan_biosynth_EpsI"/>
</dbReference>
<proteinExistence type="predicted"/>
<keyword evidence="2" id="KW-1003">Cell membrane</keyword>
<feature type="transmembrane region" description="Helical" evidence="8">
    <location>
        <begin position="103"/>
        <end position="123"/>
    </location>
</feature>
<feature type="domain" description="Methanolan biosynthesis EpsI" evidence="9">
    <location>
        <begin position="318"/>
        <end position="520"/>
    </location>
</feature>
<feature type="transmembrane region" description="Helical" evidence="8">
    <location>
        <begin position="217"/>
        <end position="237"/>
    </location>
</feature>
<dbReference type="Pfam" id="PF09721">
    <property type="entry name" value="Exosortase_EpsH"/>
    <property type="match status" value="1"/>
</dbReference>
<feature type="transmembrane region" description="Helical" evidence="8">
    <location>
        <begin position="13"/>
        <end position="33"/>
    </location>
</feature>
<dbReference type="NCBIfam" id="TIGR03109">
    <property type="entry name" value="exosort_XrtA"/>
    <property type="match status" value="1"/>
</dbReference>
<evidence type="ECO:0000256" key="7">
    <source>
        <dbReference type="ARBA" id="ARBA00023136"/>
    </source>
</evidence>
<dbReference type="STRING" id="1565605.PG1C_11115"/>
<feature type="transmembrane region" description="Helical" evidence="8">
    <location>
        <begin position="129"/>
        <end position="146"/>
    </location>
</feature>
<dbReference type="Proteomes" id="UP000061603">
    <property type="component" value="Chromosome"/>
</dbReference>
<keyword evidence="3" id="KW-0645">Protease</keyword>
<protein>
    <recommendedName>
        <fullName evidence="9">Methanolan biosynthesis EpsI domain-containing protein</fullName>
    </recommendedName>
</protein>
<evidence type="ECO:0000256" key="2">
    <source>
        <dbReference type="ARBA" id="ARBA00022475"/>
    </source>
</evidence>
<keyword evidence="5" id="KW-0378">Hydrolase</keyword>
<dbReference type="KEGG" id="rbu:PG1C_11115"/>
<accession>A0A0C5JAS1</accession>
<dbReference type="InterPro" id="IPR017540">
    <property type="entry name" value="Exosortase-1"/>
</dbReference>
<dbReference type="InterPro" id="IPR019127">
    <property type="entry name" value="Exosortase"/>
</dbReference>
<feature type="transmembrane region" description="Helical" evidence="8">
    <location>
        <begin position="191"/>
        <end position="210"/>
    </location>
</feature>
<organism evidence="10 11">
    <name type="scientific">Rugosibacter aromaticivorans</name>
    <dbReference type="NCBI Taxonomy" id="1565605"/>
    <lineage>
        <taxon>Bacteria</taxon>
        <taxon>Pseudomonadati</taxon>
        <taxon>Pseudomonadota</taxon>
        <taxon>Betaproteobacteria</taxon>
        <taxon>Nitrosomonadales</taxon>
        <taxon>Sterolibacteriaceae</taxon>
        <taxon>Rugosibacter</taxon>
    </lineage>
</organism>
<dbReference type="NCBIfam" id="TIGR02914">
    <property type="entry name" value="EpsI_fam"/>
    <property type="match status" value="1"/>
</dbReference>
<evidence type="ECO:0000256" key="8">
    <source>
        <dbReference type="SAM" id="Phobius"/>
    </source>
</evidence>
<dbReference type="InterPro" id="IPR026392">
    <property type="entry name" value="Exo/Archaeosortase_dom"/>
</dbReference>
<comment type="subcellular location">
    <subcellularLocation>
        <location evidence="1">Cell membrane</location>
        <topology evidence="1">Multi-pass membrane protein</topology>
    </subcellularLocation>
</comment>
<dbReference type="InterPro" id="IPR013426">
    <property type="entry name" value="EpsH-like"/>
</dbReference>
<evidence type="ECO:0000256" key="5">
    <source>
        <dbReference type="ARBA" id="ARBA00022801"/>
    </source>
</evidence>
<sequence>MNAVPAVSPAPTFSWRLAVLSIMIAVASLIAIYRTTAFGMVSIWWRSETFTHAFLVAPISLWLIWEKRKVLARFQPHPALWLALPLLMLAFVWLLGELAAVNAVTQLAFTAMLILVVPLVIGLPAAKQITFPLCFLFFAVPIGEFVMPKFMEWTATMTVLGLRASGVPVFQEGLQFVIPSGRWSVVEACSGVRYLIASMTVGTLFAYLNYRSIKRRLIFVGVSIIVPVIANWVRAYLIVMLGHLSGNELATGADHLIYGWVFFGIVILIMFAIGMRWREDDDDAALMTETVAASAAANAKSDAKNHGTAQGFVTATLLALSVALLPQGALKMLDTQNSGAAPTLSIQALAMGGWTQDAQSLSTWQPAFANPSVTEIASFSQGAQRVGVHIAYYRHQGYDRKLISSENALVKSGDENWLQIERGTHTVTLAGQSLVVQSAQLEQQRALTAEPVQLRVWYWYWIDGRLVSSDFLGKLWLALARLRGHGDDSAAVFMYAREASPGEADAALEKFLAEAGPALGTLLEQARHAR</sequence>
<evidence type="ECO:0000256" key="3">
    <source>
        <dbReference type="ARBA" id="ARBA00022670"/>
    </source>
</evidence>
<dbReference type="HOGENOM" id="CLU_039817_1_0_4"/>
<feature type="transmembrane region" description="Helical" evidence="8">
    <location>
        <begin position="45"/>
        <end position="65"/>
    </location>
</feature>
<dbReference type="NCBIfam" id="TIGR02602">
    <property type="entry name" value="8TM_EpsH"/>
    <property type="match status" value="1"/>
</dbReference>
<dbReference type="GO" id="GO:0005886">
    <property type="term" value="C:plasma membrane"/>
    <property type="evidence" value="ECO:0007669"/>
    <property type="project" value="UniProtKB-SubCell"/>
</dbReference>
<gene>
    <name evidence="10" type="ORF">PG1C_11115</name>
</gene>
<dbReference type="NCBIfam" id="TIGR04178">
    <property type="entry name" value="exo_archaeo"/>
    <property type="match status" value="1"/>
</dbReference>
<evidence type="ECO:0000313" key="11">
    <source>
        <dbReference type="Proteomes" id="UP000061603"/>
    </source>
</evidence>
<dbReference type="GO" id="GO:0008233">
    <property type="term" value="F:peptidase activity"/>
    <property type="evidence" value="ECO:0007669"/>
    <property type="project" value="UniProtKB-KW"/>
</dbReference>
<dbReference type="AlphaFoldDB" id="A0A0C5JAS1"/>
<keyword evidence="4 8" id="KW-0812">Transmembrane</keyword>
<evidence type="ECO:0000256" key="4">
    <source>
        <dbReference type="ARBA" id="ARBA00022692"/>
    </source>
</evidence>
<evidence type="ECO:0000259" key="9">
    <source>
        <dbReference type="Pfam" id="PF11984"/>
    </source>
</evidence>
<dbReference type="RefSeq" id="WP_202634873.1">
    <property type="nucleotide sequence ID" value="NZ_CP010554.1"/>
</dbReference>
<feature type="transmembrane region" description="Helical" evidence="8">
    <location>
        <begin position="257"/>
        <end position="277"/>
    </location>
</feature>
<dbReference type="EMBL" id="CP010554">
    <property type="protein sequence ID" value="AJP48829.1"/>
    <property type="molecule type" value="Genomic_DNA"/>
</dbReference>
<reference evidence="10 11" key="1">
    <citation type="journal article" date="2015" name="Genome Announc.">
        <title>Complete Genome Sequence of a Novel Bacterium within the Family Rhodocyclaceae That Degrades Polycyclic Aromatic Hydrocarbons.</title>
        <authorList>
            <person name="Singleton D.R."/>
            <person name="Dickey A.N."/>
            <person name="Scholl E.H."/>
            <person name="Wright F.A."/>
            <person name="Aitken M.D."/>
        </authorList>
    </citation>
    <scope>NUCLEOTIDE SEQUENCE [LARGE SCALE GENOMIC DNA]</scope>
    <source>
        <strain evidence="11">PG1-Ca6</strain>
    </source>
</reference>
<name>A0A0C5JAS1_9PROT</name>
<keyword evidence="6 8" id="KW-1133">Transmembrane helix</keyword>
<dbReference type="Pfam" id="PF11984">
    <property type="entry name" value="DUF3485"/>
    <property type="match status" value="1"/>
</dbReference>
<evidence type="ECO:0000256" key="6">
    <source>
        <dbReference type="ARBA" id="ARBA00022989"/>
    </source>
</evidence>
<evidence type="ECO:0000313" key="10">
    <source>
        <dbReference type="EMBL" id="AJP48829.1"/>
    </source>
</evidence>
<evidence type="ECO:0000256" key="1">
    <source>
        <dbReference type="ARBA" id="ARBA00004651"/>
    </source>
</evidence>